<evidence type="ECO:0000256" key="2">
    <source>
        <dbReference type="SAM" id="SignalP"/>
    </source>
</evidence>
<dbReference type="EMBL" id="JARZHI010000027">
    <property type="protein sequence ID" value="MDI1433172.1"/>
    <property type="molecule type" value="Genomic_DNA"/>
</dbReference>
<proteinExistence type="predicted"/>
<evidence type="ECO:0000313" key="4">
    <source>
        <dbReference type="EMBL" id="MDI1433172.1"/>
    </source>
</evidence>
<gene>
    <name evidence="4" type="ORF">QHF89_26995</name>
</gene>
<evidence type="ECO:0000256" key="1">
    <source>
        <dbReference type="SAM" id="MobiDB-lite"/>
    </source>
</evidence>
<protein>
    <submittedName>
        <fullName evidence="4">Lamin tail domain-containing protein</fullName>
    </submittedName>
</protein>
<feature type="compositionally biased region" description="Gly residues" evidence="1">
    <location>
        <begin position="200"/>
        <end position="212"/>
    </location>
</feature>
<feature type="region of interest" description="Disordered" evidence="1">
    <location>
        <begin position="177"/>
        <end position="221"/>
    </location>
</feature>
<evidence type="ECO:0000313" key="5">
    <source>
        <dbReference type="Proteomes" id="UP001160301"/>
    </source>
</evidence>
<feature type="chain" id="PRO_5046587251" evidence="2">
    <location>
        <begin position="28"/>
        <end position="221"/>
    </location>
</feature>
<dbReference type="Gene3D" id="2.60.40.1260">
    <property type="entry name" value="Lamin Tail domain"/>
    <property type="match status" value="1"/>
</dbReference>
<feature type="domain" description="LTD" evidence="3">
    <location>
        <begin position="23"/>
        <end position="163"/>
    </location>
</feature>
<sequence length="221" mass="22772">MARPGIRARQMRALVVSALLVATPAVAAAQTVVVNEVMYRPWNQGTTGKYEFIELYNHGAQAVALGGLFLTDSQDLTSICAGQAPADNEGVFAIPSGVSIPAGGYLTFWHTALPGVTDQPGNVVYSSFVYLGNIVLNDDGDQVTVFGCNGATPVVLASLDYGALGLAKSARNVSLERKDPLGETQSASRWGFSKAPAGGQILGGGYTPGGTPGAKNTKAGP</sequence>
<name>A0ABT6NYF6_9BACT</name>
<dbReference type="RefSeq" id="WP_136970640.1">
    <property type="nucleotide sequence ID" value="NZ_JARZHI010000027.1"/>
</dbReference>
<dbReference type="SUPFAM" id="SSF74853">
    <property type="entry name" value="Lamin A/C globular tail domain"/>
    <property type="match status" value="1"/>
</dbReference>
<reference evidence="4 5" key="1">
    <citation type="submission" date="2023-04" db="EMBL/GenBank/DDBJ databases">
        <title>The genome sequence of Polyangium sorediatum DSM14670.</title>
        <authorList>
            <person name="Zhang X."/>
        </authorList>
    </citation>
    <scope>NUCLEOTIDE SEQUENCE [LARGE SCALE GENOMIC DNA]</scope>
    <source>
        <strain evidence="4 5">DSM 14670</strain>
    </source>
</reference>
<feature type="signal peptide" evidence="2">
    <location>
        <begin position="1"/>
        <end position="27"/>
    </location>
</feature>
<dbReference type="PROSITE" id="PS51841">
    <property type="entry name" value="LTD"/>
    <property type="match status" value="1"/>
</dbReference>
<dbReference type="Pfam" id="PF00932">
    <property type="entry name" value="LTD"/>
    <property type="match status" value="1"/>
</dbReference>
<comment type="caution">
    <text evidence="4">The sequence shown here is derived from an EMBL/GenBank/DDBJ whole genome shotgun (WGS) entry which is preliminary data.</text>
</comment>
<keyword evidence="5" id="KW-1185">Reference proteome</keyword>
<accession>A0ABT6NYF6</accession>
<dbReference type="InterPro" id="IPR036415">
    <property type="entry name" value="Lamin_tail_dom_sf"/>
</dbReference>
<organism evidence="4 5">
    <name type="scientific">Polyangium sorediatum</name>
    <dbReference type="NCBI Taxonomy" id="889274"/>
    <lineage>
        <taxon>Bacteria</taxon>
        <taxon>Pseudomonadati</taxon>
        <taxon>Myxococcota</taxon>
        <taxon>Polyangia</taxon>
        <taxon>Polyangiales</taxon>
        <taxon>Polyangiaceae</taxon>
        <taxon>Polyangium</taxon>
    </lineage>
</organism>
<evidence type="ECO:0000259" key="3">
    <source>
        <dbReference type="PROSITE" id="PS51841"/>
    </source>
</evidence>
<keyword evidence="2" id="KW-0732">Signal</keyword>
<dbReference type="Proteomes" id="UP001160301">
    <property type="component" value="Unassembled WGS sequence"/>
</dbReference>
<dbReference type="InterPro" id="IPR001322">
    <property type="entry name" value="Lamin_tail_dom"/>
</dbReference>